<reference evidence="1 2" key="1">
    <citation type="journal article" date="2019" name="Sci. Rep.">
        <title>Orb-weaving spider Araneus ventricosus genome elucidates the spidroin gene catalogue.</title>
        <authorList>
            <person name="Kono N."/>
            <person name="Nakamura H."/>
            <person name="Ohtoshi R."/>
            <person name="Moran D.A.P."/>
            <person name="Shinohara A."/>
            <person name="Yoshida Y."/>
            <person name="Fujiwara M."/>
            <person name="Mori M."/>
            <person name="Tomita M."/>
            <person name="Arakawa K."/>
        </authorList>
    </citation>
    <scope>NUCLEOTIDE SEQUENCE [LARGE SCALE GENOMIC DNA]</scope>
</reference>
<accession>A0A4Y2GF36</accession>
<proteinExistence type="predicted"/>
<evidence type="ECO:0000313" key="1">
    <source>
        <dbReference type="EMBL" id="GBM52213.1"/>
    </source>
</evidence>
<gene>
    <name evidence="1" type="ORF">AVEN_170996_1</name>
</gene>
<dbReference type="EMBL" id="BGPR01001369">
    <property type="protein sequence ID" value="GBM52213.1"/>
    <property type="molecule type" value="Genomic_DNA"/>
</dbReference>
<protein>
    <submittedName>
        <fullName evidence="1">Uncharacterized protein</fullName>
    </submittedName>
</protein>
<sequence>MAIRCDSKAAIDDSSGDQIRLLAIRFGSHGDGDTIGNGDQIQSHGDQIRFKQRSDTFTRLSDAIHTAVRYDSFEYQEIRIHTYYLIR</sequence>
<keyword evidence="2" id="KW-1185">Reference proteome</keyword>
<dbReference type="Proteomes" id="UP000499080">
    <property type="component" value="Unassembled WGS sequence"/>
</dbReference>
<comment type="caution">
    <text evidence="1">The sequence shown here is derived from an EMBL/GenBank/DDBJ whole genome shotgun (WGS) entry which is preliminary data.</text>
</comment>
<name>A0A4Y2GF36_ARAVE</name>
<organism evidence="1 2">
    <name type="scientific">Araneus ventricosus</name>
    <name type="common">Orbweaver spider</name>
    <name type="synonym">Epeira ventricosa</name>
    <dbReference type="NCBI Taxonomy" id="182803"/>
    <lineage>
        <taxon>Eukaryota</taxon>
        <taxon>Metazoa</taxon>
        <taxon>Ecdysozoa</taxon>
        <taxon>Arthropoda</taxon>
        <taxon>Chelicerata</taxon>
        <taxon>Arachnida</taxon>
        <taxon>Araneae</taxon>
        <taxon>Araneomorphae</taxon>
        <taxon>Entelegynae</taxon>
        <taxon>Araneoidea</taxon>
        <taxon>Araneidae</taxon>
        <taxon>Araneus</taxon>
    </lineage>
</organism>
<evidence type="ECO:0000313" key="2">
    <source>
        <dbReference type="Proteomes" id="UP000499080"/>
    </source>
</evidence>
<dbReference type="AlphaFoldDB" id="A0A4Y2GF36"/>